<organism evidence="7 8">
    <name type="scientific">Nomascus leucogenys</name>
    <name type="common">Northern white-cheeked gibbon</name>
    <name type="synonym">Hylobates leucogenys</name>
    <dbReference type="NCBI Taxonomy" id="61853"/>
    <lineage>
        <taxon>Eukaryota</taxon>
        <taxon>Metazoa</taxon>
        <taxon>Chordata</taxon>
        <taxon>Craniata</taxon>
        <taxon>Vertebrata</taxon>
        <taxon>Euteleostomi</taxon>
        <taxon>Mammalia</taxon>
        <taxon>Eutheria</taxon>
        <taxon>Euarchontoglires</taxon>
        <taxon>Primates</taxon>
        <taxon>Haplorrhini</taxon>
        <taxon>Catarrhini</taxon>
        <taxon>Hylobatidae</taxon>
        <taxon>Nomascus</taxon>
    </lineage>
</organism>
<keyword evidence="8" id="KW-1185">Reference proteome</keyword>
<dbReference type="FunCoup" id="G1R8E3">
    <property type="interactions" value="882"/>
</dbReference>
<accession>G1R8E3</accession>
<reference evidence="7" key="2">
    <citation type="submission" date="2025-08" db="UniProtKB">
        <authorList>
            <consortium name="Ensembl"/>
        </authorList>
    </citation>
    <scope>IDENTIFICATION</scope>
</reference>
<protein>
    <recommendedName>
        <fullName evidence="9">MPV17 mitochondrial inner membrane protein like</fullName>
    </recommendedName>
</protein>
<evidence type="ECO:0000256" key="4">
    <source>
        <dbReference type="ARBA" id="ARBA00022989"/>
    </source>
</evidence>
<dbReference type="OMA" id="ARTMTIY"/>
<keyword evidence="3" id="KW-0812">Transmembrane</keyword>
<dbReference type="PANTHER" id="PTHR11266">
    <property type="entry name" value="PEROXISOMAL MEMBRANE PROTEIN 2, PXMP2 MPV17"/>
    <property type="match status" value="1"/>
</dbReference>
<dbReference type="Ensembl" id="ENSNLET00000009934.2">
    <property type="protein sequence ID" value="ENSNLEP00000009479.2"/>
    <property type="gene ID" value="ENSNLEG00000007796.2"/>
</dbReference>
<dbReference type="Proteomes" id="UP000001073">
    <property type="component" value="Unplaced"/>
</dbReference>
<reference evidence="7" key="1">
    <citation type="submission" date="2012-10" db="EMBL/GenBank/DDBJ databases">
        <authorList>
            <consortium name="Gibbon Genome Sequencing Consortium"/>
        </authorList>
    </citation>
    <scope>NUCLEOTIDE SEQUENCE [LARGE SCALE GENOMIC DNA]</scope>
</reference>
<dbReference type="Pfam" id="PF04117">
    <property type="entry name" value="Mpv17_PMP22"/>
    <property type="match status" value="1"/>
</dbReference>
<proteinExistence type="inferred from homology"/>
<comment type="similarity">
    <text evidence="2 6">Belongs to the peroxisomal membrane protein PXMP2/4 family.</text>
</comment>
<evidence type="ECO:0000313" key="8">
    <source>
        <dbReference type="Proteomes" id="UP000001073"/>
    </source>
</evidence>
<dbReference type="InterPro" id="IPR007248">
    <property type="entry name" value="Mpv17_PMP22"/>
</dbReference>
<dbReference type="InParanoid" id="G1R8E3"/>
<reference evidence="7" key="3">
    <citation type="submission" date="2025-09" db="UniProtKB">
        <authorList>
            <consortium name="Ensembl"/>
        </authorList>
    </citation>
    <scope>IDENTIFICATION</scope>
</reference>
<dbReference type="GO" id="GO:0061668">
    <property type="term" value="P:mitochondrial ribosome assembly"/>
    <property type="evidence" value="ECO:0007669"/>
    <property type="project" value="TreeGrafter"/>
</dbReference>
<keyword evidence="4" id="KW-1133">Transmembrane helix</keyword>
<dbReference type="GO" id="GO:0005739">
    <property type="term" value="C:mitochondrion"/>
    <property type="evidence" value="ECO:0007669"/>
    <property type="project" value="TreeGrafter"/>
</dbReference>
<comment type="subcellular location">
    <subcellularLocation>
        <location evidence="1">Membrane</location>
        <topology evidence="1">Multi-pass membrane protein</topology>
    </subcellularLocation>
</comment>
<dbReference type="AlphaFoldDB" id="G1R8E3"/>
<dbReference type="GO" id="GO:0016020">
    <property type="term" value="C:membrane"/>
    <property type="evidence" value="ECO:0007669"/>
    <property type="project" value="UniProtKB-SubCell"/>
</dbReference>
<evidence type="ECO:0000256" key="5">
    <source>
        <dbReference type="ARBA" id="ARBA00023136"/>
    </source>
</evidence>
<evidence type="ECO:0000313" key="7">
    <source>
        <dbReference type="Ensembl" id="ENSNLEP00000009479.2"/>
    </source>
</evidence>
<dbReference type="PANTHER" id="PTHR11266:SF39">
    <property type="entry name" value="MPV17-LIKE PROTEIN"/>
    <property type="match status" value="1"/>
</dbReference>
<dbReference type="STRING" id="61853.ENSNLEP00000009479"/>
<dbReference type="GeneTree" id="ENSGT00730000111088"/>
<evidence type="ECO:0000256" key="2">
    <source>
        <dbReference type="ARBA" id="ARBA00006824"/>
    </source>
</evidence>
<evidence type="ECO:0000256" key="6">
    <source>
        <dbReference type="RuleBase" id="RU363053"/>
    </source>
</evidence>
<name>G1R8E3_NOMLE</name>
<dbReference type="HOGENOM" id="CLU_049109_4_2_1"/>
<evidence type="ECO:0000256" key="3">
    <source>
        <dbReference type="ARBA" id="ARBA00022692"/>
    </source>
</evidence>
<keyword evidence="5" id="KW-0472">Membrane</keyword>
<dbReference type="eggNOG" id="KOG1944">
    <property type="taxonomic scope" value="Eukaryota"/>
</dbReference>
<evidence type="ECO:0008006" key="9">
    <source>
        <dbReference type="Google" id="ProtNLM"/>
    </source>
</evidence>
<evidence type="ECO:0000256" key="1">
    <source>
        <dbReference type="ARBA" id="ARBA00004141"/>
    </source>
</evidence>
<sequence>MAGWWPALPRAAWLHPWPTNVLLYGSLLSAGDALQQRLQSGEADWRQTRRLATLVVTFHANFNYVWLGLLERALPGPRAVQAKLLCDQVVGAPIAVSAFYVGMSILQGKDDIFLGLKQKFWNTYMSGLIYWPFVQLNNFSLVPVQWRTAYTGVCGFLWATFICFSQQSGDGTFKSAFTILYTKGTSPIEGSPEK</sequence>